<dbReference type="Pfam" id="PF13392">
    <property type="entry name" value="HNH_3"/>
    <property type="match status" value="1"/>
</dbReference>
<reference evidence="2 3" key="1">
    <citation type="journal article" date="2014" name="Nature">
        <title>An environmental bacterial taxon with a large and distinct metabolic repertoire.</title>
        <authorList>
            <person name="Wilson M.C."/>
            <person name="Mori T."/>
            <person name="Ruckert C."/>
            <person name="Uria A.R."/>
            <person name="Helf M.J."/>
            <person name="Takada K."/>
            <person name="Gernert C."/>
            <person name="Steffens U.A."/>
            <person name="Heycke N."/>
            <person name="Schmitt S."/>
            <person name="Rinke C."/>
            <person name="Helfrich E.J."/>
            <person name="Brachmann A.O."/>
            <person name="Gurgui C."/>
            <person name="Wakimoto T."/>
            <person name="Kracht M."/>
            <person name="Crusemann M."/>
            <person name="Hentschel U."/>
            <person name="Abe I."/>
            <person name="Matsunaga S."/>
            <person name="Kalinowski J."/>
            <person name="Takeyama H."/>
            <person name="Piel J."/>
        </authorList>
    </citation>
    <scope>NUCLEOTIDE SEQUENCE [LARGE SCALE GENOMIC DNA]</scope>
    <source>
        <strain evidence="3">TSY1</strain>
    </source>
</reference>
<evidence type="ECO:0000259" key="1">
    <source>
        <dbReference type="Pfam" id="PF13392"/>
    </source>
</evidence>
<dbReference type="SUPFAM" id="SSF54060">
    <property type="entry name" value="His-Me finger endonucleases"/>
    <property type="match status" value="1"/>
</dbReference>
<dbReference type="InterPro" id="IPR003615">
    <property type="entry name" value="HNH_nuc"/>
</dbReference>
<evidence type="ECO:0000313" key="3">
    <source>
        <dbReference type="Proteomes" id="UP000019141"/>
    </source>
</evidence>
<accession>W4LD75</accession>
<gene>
    <name evidence="2" type="ORF">ETSY1_28545</name>
</gene>
<comment type="caution">
    <text evidence="2">The sequence shown here is derived from an EMBL/GenBank/DDBJ whole genome shotgun (WGS) entry which is preliminary data.</text>
</comment>
<keyword evidence="2" id="KW-0255">Endonuclease</keyword>
<dbReference type="AlphaFoldDB" id="W4LD75"/>
<keyword evidence="2" id="KW-0540">Nuclease</keyword>
<dbReference type="EMBL" id="AZHW01000853">
    <property type="protein sequence ID" value="ETW95942.1"/>
    <property type="molecule type" value="Genomic_DNA"/>
</dbReference>
<keyword evidence="3" id="KW-1185">Reference proteome</keyword>
<dbReference type="Proteomes" id="UP000019141">
    <property type="component" value="Unassembled WGS sequence"/>
</dbReference>
<organism evidence="2 3">
    <name type="scientific">Entotheonella factor</name>
    <dbReference type="NCBI Taxonomy" id="1429438"/>
    <lineage>
        <taxon>Bacteria</taxon>
        <taxon>Pseudomonadati</taxon>
        <taxon>Nitrospinota/Tectimicrobiota group</taxon>
        <taxon>Candidatus Tectimicrobiota</taxon>
        <taxon>Candidatus Entotheonellia</taxon>
        <taxon>Candidatus Entotheonellales</taxon>
        <taxon>Candidatus Entotheonellaceae</taxon>
        <taxon>Candidatus Entotheonella</taxon>
    </lineage>
</organism>
<sequence>MYIEKDLLQRIYARLDIDEDKMCWRYTGGTNGRGYGRIYHRGKMYGVHRLIYEIFHGPIPKGKEVHHLCAVRSCCNPAHLELVTHRENVARIGRYESLRWERLKLLLGANLDLALLGFTQVTSKDFQKIWGRNFQSGNIASYLETVAFIFGEDFEWNLVPKMQGKRHRSYTIRMSRRLIKRLEAYEDEASQLTLDTLAEALAEPIEG</sequence>
<protein>
    <submittedName>
        <fullName evidence="2">HNH endonuclease</fullName>
    </submittedName>
</protein>
<name>W4LD75_ENTF1</name>
<dbReference type="HOGENOM" id="CLU_1324424_0_0_7"/>
<dbReference type="GO" id="GO:0004519">
    <property type="term" value="F:endonuclease activity"/>
    <property type="evidence" value="ECO:0007669"/>
    <property type="project" value="UniProtKB-KW"/>
</dbReference>
<proteinExistence type="predicted"/>
<dbReference type="Gene3D" id="3.90.75.20">
    <property type="match status" value="1"/>
</dbReference>
<dbReference type="InterPro" id="IPR044925">
    <property type="entry name" value="His-Me_finger_sf"/>
</dbReference>
<evidence type="ECO:0000313" key="2">
    <source>
        <dbReference type="EMBL" id="ETW95942.1"/>
    </source>
</evidence>
<feature type="domain" description="HNH nuclease" evidence="1">
    <location>
        <begin position="45"/>
        <end position="89"/>
    </location>
</feature>
<keyword evidence="2" id="KW-0378">Hydrolase</keyword>